<reference evidence="2" key="1">
    <citation type="submission" date="2022-08" db="EMBL/GenBank/DDBJ databases">
        <title>The genomic sequence of strain Paenibacillus sp. SCIV0701.</title>
        <authorList>
            <person name="Zhao H."/>
        </authorList>
    </citation>
    <scope>NUCLEOTIDE SEQUENCE</scope>
    <source>
        <strain evidence="2">SCIV0701</strain>
    </source>
</reference>
<evidence type="ECO:0000256" key="1">
    <source>
        <dbReference type="SAM" id="MobiDB-lite"/>
    </source>
</evidence>
<keyword evidence="3" id="KW-1185">Reference proteome</keyword>
<sequence>MTGGGAKQTDAVMGGRASTSSPDALAGSFAEPDARYRPSPLWAWNDEMTEELVREQLREMKARGLGGAFVNPRPGLVNPYLSEEWFSLWGAALEEAERLDMKLYVYDENSYPSGFAGGHVPAELPDCLATAVIMRELAYEELADFLPIASGTLNKPGHPIRVFALGGRSASGELAVSRDVTLEPFGKWRSFGDRFLLFEIGAPETNAWLGGFAYTDLLRPEVAELFLSSTYDAYRQRYGDKFGTVVPAIFTDEPEISPGNLFRQAGSDFLPFSYWFGGQFAERNGYDIKDYLPCLFRDVTTDSFDRDAKKVRYDYYDTIHELWVDNFFRPISAWCMEHGIAWTGHFVEHNWPYPWGRSSPAVMSLYAYMQWPAVDILRANSLRQPGHEGEEMLALVLREASSAANQLGRERVLCEAYGAGGWDSDFKDYKRIGDWLYAHGINFLAPHMILSSISGARKRDHPQSFDWRQSWWEEYGELNDYFGRLSYLLSQGETHNRILLLNPCLSAYLETPGSQQGELRVNDSPRHPDMSLFLTAVQRLCDRGFNYDLGDEYILGSHGGTEGTSFIVGQRRYDVVVVPDSMVTVRASTYALLEAYLEGGGVVLALGEAGSRINGSWNAVAWERLTSHPGWVRVGGIDGLLQELRRLAPPRLEWAEPERLPPGIHHLRRVMPDGSVVYFVANGSTHIVRGEFVVEGKRIERLDPWTGRTEEMAYRREESRLMATAELPPEGSLLVRVYQDGEAGDSPEDVDAGSMPAIRPDASAVVVPLTGSTRVTPERDNLLVLDYCDLKLGGKEYAGIGVLHAQKLVYEHHGFEANPWDNAVQFKRRLIDRNGFSCKSGFEVAYRFRVAPGCAPAKLELWAERGDMYQLRVNGQAVEWTAENPDLEQHLRAASIAEFVVEGDNRIELEARPFDIRMELEAVYLSGEFAVVEQEGGWIIDRPVPMTLGSWKEQGRPFYPYAAVYENEVLLGDTKGRRYAVKLPSWSGTVASLEVNGQAAGLFGVGKGEEIDVTNCVAEGVNRIRVRVCGSFKNLLGPFHDPNRTRKTAWPSFWKTAPVQGPPPAAEYDLLELGLWDDFEVFATYRS</sequence>
<keyword evidence="2" id="KW-0378">Hydrolase</keyword>
<dbReference type="InterPro" id="IPR053161">
    <property type="entry name" value="Ulvan_degrading_GH"/>
</dbReference>
<dbReference type="AlphaFoldDB" id="A0A9X2MT34"/>
<dbReference type="Proteomes" id="UP001141950">
    <property type="component" value="Unassembled WGS sequence"/>
</dbReference>
<dbReference type="GO" id="GO:0016787">
    <property type="term" value="F:hydrolase activity"/>
    <property type="evidence" value="ECO:0007669"/>
    <property type="project" value="UniProtKB-KW"/>
</dbReference>
<dbReference type="PANTHER" id="PTHR36848:SF2">
    <property type="entry name" value="SECRETED PROTEIN"/>
    <property type="match status" value="1"/>
</dbReference>
<evidence type="ECO:0000313" key="3">
    <source>
        <dbReference type="Proteomes" id="UP001141950"/>
    </source>
</evidence>
<comment type="caution">
    <text evidence="2">The sequence shown here is derived from an EMBL/GenBank/DDBJ whole genome shotgun (WGS) entry which is preliminary data.</text>
</comment>
<accession>A0A9X2MT34</accession>
<dbReference type="PANTHER" id="PTHR36848">
    <property type="entry name" value="DNA-BINDING PROTEIN (PUTATIVE SECRETED PROTEIN)-RELATED"/>
    <property type="match status" value="1"/>
</dbReference>
<proteinExistence type="predicted"/>
<dbReference type="CDD" id="cd03143">
    <property type="entry name" value="A4_beta-galactosidase_middle_domain"/>
    <property type="match status" value="1"/>
</dbReference>
<feature type="region of interest" description="Disordered" evidence="1">
    <location>
        <begin position="1"/>
        <end position="31"/>
    </location>
</feature>
<gene>
    <name evidence="2" type="ORF">NQZ67_17795</name>
</gene>
<evidence type="ECO:0000313" key="2">
    <source>
        <dbReference type="EMBL" id="MCR2805739.1"/>
    </source>
</evidence>
<dbReference type="Pfam" id="PF17132">
    <property type="entry name" value="Glyco_hydro_106"/>
    <property type="match status" value="1"/>
</dbReference>
<name>A0A9X2MT34_9BACL</name>
<dbReference type="RefSeq" id="WP_257448549.1">
    <property type="nucleotide sequence ID" value="NZ_JANIPJ010000013.1"/>
</dbReference>
<organism evidence="2 3">
    <name type="scientific">Paenibacillus soyae</name>
    <dbReference type="NCBI Taxonomy" id="2969249"/>
    <lineage>
        <taxon>Bacteria</taxon>
        <taxon>Bacillati</taxon>
        <taxon>Bacillota</taxon>
        <taxon>Bacilli</taxon>
        <taxon>Bacillales</taxon>
        <taxon>Paenibacillaceae</taxon>
        <taxon>Paenibacillus</taxon>
    </lineage>
</organism>
<dbReference type="EMBL" id="JANIPJ010000013">
    <property type="protein sequence ID" value="MCR2805739.1"/>
    <property type="molecule type" value="Genomic_DNA"/>
</dbReference>
<protein>
    <submittedName>
        <fullName evidence="2">Glycosyl hydrolase</fullName>
    </submittedName>
</protein>